<dbReference type="EMBL" id="SJTG01000002">
    <property type="protein sequence ID" value="TCI11133.1"/>
    <property type="molecule type" value="Genomic_DNA"/>
</dbReference>
<comment type="caution">
    <text evidence="11">The sequence shown here is derived from an EMBL/GenBank/DDBJ whole genome shotgun (WGS) entry which is preliminary data.</text>
</comment>
<dbReference type="GO" id="GO:0015920">
    <property type="term" value="P:lipopolysaccharide transport"/>
    <property type="evidence" value="ECO:0007669"/>
    <property type="project" value="TreeGrafter"/>
</dbReference>
<feature type="transmembrane region" description="Helical" evidence="9">
    <location>
        <begin position="109"/>
        <end position="140"/>
    </location>
</feature>
<comment type="similarity">
    <text evidence="2 9">Belongs to the ABC-2 integral membrane protein family.</text>
</comment>
<evidence type="ECO:0000256" key="4">
    <source>
        <dbReference type="ARBA" id="ARBA00022475"/>
    </source>
</evidence>
<feature type="transmembrane region" description="Helical" evidence="9">
    <location>
        <begin position="146"/>
        <end position="169"/>
    </location>
</feature>
<dbReference type="AlphaFoldDB" id="A0A4R0YVX7"/>
<dbReference type="GO" id="GO:0015774">
    <property type="term" value="P:polysaccharide transport"/>
    <property type="evidence" value="ECO:0007669"/>
    <property type="project" value="UniProtKB-KW"/>
</dbReference>
<evidence type="ECO:0000313" key="12">
    <source>
        <dbReference type="Proteomes" id="UP000291822"/>
    </source>
</evidence>
<feature type="transmembrane region" description="Helical" evidence="9">
    <location>
        <begin position="235"/>
        <end position="253"/>
    </location>
</feature>
<keyword evidence="7" id="KW-0625">Polysaccharide transport</keyword>
<keyword evidence="8 9" id="KW-0472">Membrane</keyword>
<keyword evidence="7" id="KW-0762">Sugar transport</keyword>
<keyword evidence="12" id="KW-1185">Reference proteome</keyword>
<dbReference type="PROSITE" id="PS51012">
    <property type="entry name" value="ABC_TM2"/>
    <property type="match status" value="1"/>
</dbReference>
<evidence type="ECO:0000256" key="1">
    <source>
        <dbReference type="ARBA" id="ARBA00004651"/>
    </source>
</evidence>
<evidence type="ECO:0000259" key="10">
    <source>
        <dbReference type="PROSITE" id="PS51012"/>
    </source>
</evidence>
<sequence>MKDILLAVWRYRHFVTSSVVNEMRARFARSKLGATWVILQPLTQAVIYAVVFSQVLGARMPGVSDRYAYGVYLLAGILGWSLFSEILSRSINVFVDNAQLLRKIVFPRMCLPVIVAGTALVNAGLLFIAIFAVLLVLGHLPGPQVLWLPFLAILVVALGLGLGIFLGVLNVFVRDVAQTMVVVLQIWFWMTPVVYFSAVLPAGFRKVLEFNPMFPVIVGFQNVVVFNKPPPFADLAWVAALAVALLGVSLFVFRRASNQMVDVL</sequence>
<dbReference type="GO" id="GO:0140359">
    <property type="term" value="F:ABC-type transporter activity"/>
    <property type="evidence" value="ECO:0007669"/>
    <property type="project" value="InterPro"/>
</dbReference>
<feature type="transmembrane region" description="Helical" evidence="9">
    <location>
        <begin position="33"/>
        <end position="55"/>
    </location>
</feature>
<dbReference type="InterPro" id="IPR047817">
    <property type="entry name" value="ABC2_TM_bact-type"/>
</dbReference>
<dbReference type="RefSeq" id="WP_131409833.1">
    <property type="nucleotide sequence ID" value="NZ_SJTG01000002.1"/>
</dbReference>
<dbReference type="Proteomes" id="UP000291822">
    <property type="component" value="Unassembled WGS sequence"/>
</dbReference>
<dbReference type="PANTHER" id="PTHR30413">
    <property type="entry name" value="INNER MEMBRANE TRANSPORT PERMEASE"/>
    <property type="match status" value="1"/>
</dbReference>
<evidence type="ECO:0000256" key="5">
    <source>
        <dbReference type="ARBA" id="ARBA00022692"/>
    </source>
</evidence>
<proteinExistence type="inferred from homology"/>
<dbReference type="PANTHER" id="PTHR30413:SF10">
    <property type="entry name" value="CAPSULE POLYSACCHARIDE EXPORT INNER-MEMBRANE PROTEIN CTRC"/>
    <property type="match status" value="1"/>
</dbReference>
<keyword evidence="4 9" id="KW-1003">Cell membrane</keyword>
<evidence type="ECO:0000256" key="9">
    <source>
        <dbReference type="RuleBase" id="RU361157"/>
    </source>
</evidence>
<organism evidence="11 12">
    <name type="scientific">Dyella soli</name>
    <dbReference type="NCBI Taxonomy" id="522319"/>
    <lineage>
        <taxon>Bacteria</taxon>
        <taxon>Pseudomonadati</taxon>
        <taxon>Pseudomonadota</taxon>
        <taxon>Gammaproteobacteria</taxon>
        <taxon>Lysobacterales</taxon>
        <taxon>Rhodanobacteraceae</taxon>
        <taxon>Dyella</taxon>
    </lineage>
</organism>
<dbReference type="GO" id="GO:0005886">
    <property type="term" value="C:plasma membrane"/>
    <property type="evidence" value="ECO:0007669"/>
    <property type="project" value="UniProtKB-SubCell"/>
</dbReference>
<evidence type="ECO:0000256" key="6">
    <source>
        <dbReference type="ARBA" id="ARBA00022989"/>
    </source>
</evidence>
<dbReference type="InterPro" id="IPR013525">
    <property type="entry name" value="ABC2_TM"/>
</dbReference>
<evidence type="ECO:0000313" key="11">
    <source>
        <dbReference type="EMBL" id="TCI11133.1"/>
    </source>
</evidence>
<keyword evidence="3 9" id="KW-0813">Transport</keyword>
<reference evidence="11 12" key="1">
    <citation type="submission" date="2019-02" db="EMBL/GenBank/DDBJ databases">
        <title>Dyella amyloliquefaciens sp. nov., isolated from forest soil.</title>
        <authorList>
            <person name="Gao Z.-H."/>
            <person name="Qiu L.-H."/>
        </authorList>
    </citation>
    <scope>NUCLEOTIDE SEQUENCE [LARGE SCALE GENOMIC DNA]</scope>
    <source>
        <strain evidence="11 12">KACC 12747</strain>
    </source>
</reference>
<accession>A0A4R0YVX7</accession>
<keyword evidence="5 9" id="KW-0812">Transmembrane</keyword>
<evidence type="ECO:0000256" key="8">
    <source>
        <dbReference type="ARBA" id="ARBA00023136"/>
    </source>
</evidence>
<feature type="transmembrane region" description="Helical" evidence="9">
    <location>
        <begin position="67"/>
        <end position="88"/>
    </location>
</feature>
<protein>
    <recommendedName>
        <fullName evidence="9">Transport permease protein</fullName>
    </recommendedName>
</protein>
<evidence type="ECO:0000256" key="7">
    <source>
        <dbReference type="ARBA" id="ARBA00023047"/>
    </source>
</evidence>
<keyword evidence="6 9" id="KW-1133">Transmembrane helix</keyword>
<name>A0A4R0YVX7_9GAMM</name>
<comment type="subcellular location">
    <subcellularLocation>
        <location evidence="9">Cell inner membrane</location>
        <topology evidence="9">Multi-pass membrane protein</topology>
    </subcellularLocation>
    <subcellularLocation>
        <location evidence="1">Cell membrane</location>
        <topology evidence="1">Multi-pass membrane protein</topology>
    </subcellularLocation>
</comment>
<feature type="transmembrane region" description="Helical" evidence="9">
    <location>
        <begin position="181"/>
        <end position="204"/>
    </location>
</feature>
<evidence type="ECO:0000256" key="2">
    <source>
        <dbReference type="ARBA" id="ARBA00007783"/>
    </source>
</evidence>
<dbReference type="Pfam" id="PF01061">
    <property type="entry name" value="ABC2_membrane"/>
    <property type="match status" value="1"/>
</dbReference>
<evidence type="ECO:0000256" key="3">
    <source>
        <dbReference type="ARBA" id="ARBA00022448"/>
    </source>
</evidence>
<gene>
    <name evidence="11" type="ORF">EZM97_20185</name>
</gene>
<feature type="domain" description="ABC transmembrane type-2" evidence="10">
    <location>
        <begin position="32"/>
        <end position="256"/>
    </location>
</feature>